<comment type="caution">
    <text evidence="2">The sequence shown here is derived from an EMBL/GenBank/DDBJ whole genome shotgun (WGS) entry which is preliminary data.</text>
</comment>
<dbReference type="AlphaFoldDB" id="A0A8I1SW63"/>
<evidence type="ECO:0000256" key="1">
    <source>
        <dbReference type="SAM" id="Phobius"/>
    </source>
</evidence>
<protein>
    <submittedName>
        <fullName evidence="2">Uncharacterized protein</fullName>
    </submittedName>
</protein>
<keyword evidence="1" id="KW-1133">Transmembrane helix</keyword>
<proteinExistence type="predicted"/>
<name>A0A8I1SW63_THIA3</name>
<dbReference type="EMBL" id="JAFKMR010000024">
    <property type="protein sequence ID" value="MBN8745072.1"/>
    <property type="molecule type" value="Genomic_DNA"/>
</dbReference>
<dbReference type="RefSeq" id="WP_276731378.1">
    <property type="nucleotide sequence ID" value="NZ_JAFKMR010000024.1"/>
</dbReference>
<evidence type="ECO:0000313" key="2">
    <source>
        <dbReference type="EMBL" id="MBN8745072.1"/>
    </source>
</evidence>
<gene>
    <name evidence="2" type="ORF">J0I24_12300</name>
</gene>
<evidence type="ECO:0000313" key="3">
    <source>
        <dbReference type="Proteomes" id="UP000664800"/>
    </source>
</evidence>
<dbReference type="Proteomes" id="UP000664800">
    <property type="component" value="Unassembled WGS sequence"/>
</dbReference>
<feature type="transmembrane region" description="Helical" evidence="1">
    <location>
        <begin position="170"/>
        <end position="192"/>
    </location>
</feature>
<organism evidence="2 3">
    <name type="scientific">Thiomonas arsenitoxydans (strain DSM 22701 / CIP 110005 / 3As)</name>
    <dbReference type="NCBI Taxonomy" id="426114"/>
    <lineage>
        <taxon>Bacteria</taxon>
        <taxon>Pseudomonadati</taxon>
        <taxon>Pseudomonadota</taxon>
        <taxon>Betaproteobacteria</taxon>
        <taxon>Burkholderiales</taxon>
        <taxon>Thiomonas</taxon>
    </lineage>
</organism>
<reference evidence="2" key="1">
    <citation type="submission" date="2021-02" db="EMBL/GenBank/DDBJ databases">
        <title>Thiocyanate and organic carbon inputs drive convergent selection for specific autotrophic Afipia and Thiobacillus strains within complex microbiomes.</title>
        <authorList>
            <person name="Huddy R.J."/>
            <person name="Sachdeva R."/>
            <person name="Kadzinga F."/>
            <person name="Kantor R.S."/>
            <person name="Harrison S.T.L."/>
            <person name="Banfield J.F."/>
        </authorList>
    </citation>
    <scope>NUCLEOTIDE SEQUENCE</scope>
    <source>
        <strain evidence="2">SCN18_13_7_16_R3_B_64_19</strain>
    </source>
</reference>
<keyword evidence="1" id="KW-0472">Membrane</keyword>
<sequence>MNARDKVLSSLQPDVKETALRLAVDAQWSADDPIWEMAALMLRTETAALSVVGAVERVQSLESVPAKLDAAASKATERMASAIAASGSRAAEAVNDAADRHAALFKKLSGAVKEDAATGVSAALRNGEKALHDALSGVIRSAQAATDARAVLVATNAMEQAAAALKMRAVVMPTLLGMLTLALVFLAGAMFNAVVLPLMGWLLVAVVCTMGLLSVVWSESGSKLFRLWATGGWGLVIAVALLHTLLAAR</sequence>
<feature type="transmembrane region" description="Helical" evidence="1">
    <location>
        <begin position="224"/>
        <end position="246"/>
    </location>
</feature>
<keyword evidence="1" id="KW-0812">Transmembrane</keyword>
<accession>A0A8I1SW63</accession>
<feature type="transmembrane region" description="Helical" evidence="1">
    <location>
        <begin position="198"/>
        <end position="217"/>
    </location>
</feature>